<dbReference type="AlphaFoldDB" id="A0A0F0LEU2"/>
<evidence type="ECO:0000313" key="5">
    <source>
        <dbReference type="EMBL" id="KJL31668.1"/>
    </source>
</evidence>
<dbReference type="SUPFAM" id="SSF50118">
    <property type="entry name" value="Cell growth inhibitor/plasmid maintenance toxic component"/>
    <property type="match status" value="1"/>
</dbReference>
<comment type="caution">
    <text evidence="5">The sequence shown here is derived from an EMBL/GenBank/DDBJ whole genome shotgun (WGS) entry which is preliminary data.</text>
</comment>
<dbReference type="STRING" id="582680.RS86_02943"/>
<sequence>MTTNGNGILSALFSAVAAIAKALTSSSSRAGTPQGSTGRGGVRPTSGTATLEPTPGHGGATETIELDPRSVRALRVAYAPHRDGAPDAGEIVWTWVPYAERDGRGKDRPVLVIATQSAERVYAVKLTSKSHDGDRDFLSLGSGPWDGQGRESWVDIDQLYSVHVSGVRREAAALDRNRFERVASVLERRFGWTAVA</sequence>
<protein>
    <submittedName>
        <fullName evidence="5">PemK-like protein</fullName>
    </submittedName>
</protein>
<comment type="similarity">
    <text evidence="1">Belongs to the PemK/MazF family.</text>
</comment>
<keyword evidence="4" id="KW-0732">Signal</keyword>
<dbReference type="EMBL" id="JYIX01000038">
    <property type="protein sequence ID" value="KJL31668.1"/>
    <property type="molecule type" value="Genomic_DNA"/>
</dbReference>
<dbReference type="RefSeq" id="WP_419177705.1">
    <property type="nucleotide sequence ID" value="NZ_JYIX01000038.1"/>
</dbReference>
<evidence type="ECO:0000256" key="2">
    <source>
        <dbReference type="ARBA" id="ARBA00022649"/>
    </source>
</evidence>
<evidence type="ECO:0000313" key="6">
    <source>
        <dbReference type="Proteomes" id="UP000033740"/>
    </source>
</evidence>
<evidence type="ECO:0000256" key="4">
    <source>
        <dbReference type="SAM" id="SignalP"/>
    </source>
</evidence>
<proteinExistence type="inferred from homology"/>
<dbReference type="InterPro" id="IPR003477">
    <property type="entry name" value="PemK-like"/>
</dbReference>
<reference evidence="5 6" key="1">
    <citation type="submission" date="2015-02" db="EMBL/GenBank/DDBJ databases">
        <title>Draft genome sequences of ten Microbacterium spp. with emphasis on heavy metal contaminated environments.</title>
        <authorList>
            <person name="Corretto E."/>
        </authorList>
    </citation>
    <scope>NUCLEOTIDE SEQUENCE [LARGE SCALE GENOMIC DNA]</scope>
    <source>
        <strain evidence="5 6">ARN176</strain>
    </source>
</reference>
<dbReference type="GO" id="GO:0003677">
    <property type="term" value="F:DNA binding"/>
    <property type="evidence" value="ECO:0007669"/>
    <property type="project" value="InterPro"/>
</dbReference>
<name>A0A0F0LEU2_9MICO</name>
<accession>A0A0F0LEU2</accession>
<dbReference type="InterPro" id="IPR011067">
    <property type="entry name" value="Plasmid_toxin/cell-grow_inhib"/>
</dbReference>
<evidence type="ECO:0000256" key="1">
    <source>
        <dbReference type="ARBA" id="ARBA00007521"/>
    </source>
</evidence>
<organism evidence="5 6">
    <name type="scientific">Microbacterium azadirachtae</name>
    <dbReference type="NCBI Taxonomy" id="582680"/>
    <lineage>
        <taxon>Bacteria</taxon>
        <taxon>Bacillati</taxon>
        <taxon>Actinomycetota</taxon>
        <taxon>Actinomycetes</taxon>
        <taxon>Micrococcales</taxon>
        <taxon>Microbacteriaceae</taxon>
        <taxon>Microbacterium</taxon>
    </lineage>
</organism>
<gene>
    <name evidence="5" type="ORF">RS86_02943</name>
</gene>
<feature type="signal peptide" evidence="4">
    <location>
        <begin position="1"/>
        <end position="30"/>
    </location>
</feature>
<dbReference type="Pfam" id="PF02452">
    <property type="entry name" value="PemK_toxin"/>
    <property type="match status" value="1"/>
</dbReference>
<keyword evidence="2" id="KW-1277">Toxin-antitoxin system</keyword>
<dbReference type="Gene3D" id="2.30.30.110">
    <property type="match status" value="1"/>
</dbReference>
<keyword evidence="6" id="KW-1185">Reference proteome</keyword>
<dbReference type="PATRIC" id="fig|582680.6.peg.3023"/>
<evidence type="ECO:0000256" key="3">
    <source>
        <dbReference type="SAM" id="MobiDB-lite"/>
    </source>
</evidence>
<feature type="chain" id="PRO_5039430805" evidence="4">
    <location>
        <begin position="31"/>
        <end position="196"/>
    </location>
</feature>
<feature type="region of interest" description="Disordered" evidence="3">
    <location>
        <begin position="24"/>
        <end position="63"/>
    </location>
</feature>
<dbReference type="Proteomes" id="UP000033740">
    <property type="component" value="Unassembled WGS sequence"/>
</dbReference>
<feature type="compositionally biased region" description="Polar residues" evidence="3">
    <location>
        <begin position="24"/>
        <end position="36"/>
    </location>
</feature>